<proteinExistence type="predicted"/>
<comment type="caution">
    <text evidence="1">The sequence shown here is derived from an EMBL/GenBank/DDBJ whole genome shotgun (WGS) entry which is preliminary data.</text>
</comment>
<dbReference type="Proteomes" id="UP001152531">
    <property type="component" value="Unassembled WGS sequence"/>
</dbReference>
<evidence type="ECO:0000313" key="2">
    <source>
        <dbReference type="Proteomes" id="UP001152531"/>
    </source>
</evidence>
<gene>
    <name evidence="1" type="ORF">CLIB1444_02S13586</name>
</gene>
<name>A0ACA9Y5I8_9ASCO</name>
<reference evidence="1" key="1">
    <citation type="submission" date="2022-06" db="EMBL/GenBank/DDBJ databases">
        <authorList>
            <person name="Legras J.-L."/>
            <person name="Devillers H."/>
            <person name="Grondin C."/>
        </authorList>
    </citation>
    <scope>NUCLEOTIDE SEQUENCE</scope>
    <source>
        <strain evidence="1">CLIB 1444</strain>
    </source>
</reference>
<keyword evidence="2" id="KW-1185">Reference proteome</keyword>
<accession>A0ACA9Y5I8</accession>
<organism evidence="1 2">
    <name type="scientific">[Candida] jaroonii</name>
    <dbReference type="NCBI Taxonomy" id="467808"/>
    <lineage>
        <taxon>Eukaryota</taxon>
        <taxon>Fungi</taxon>
        <taxon>Dikarya</taxon>
        <taxon>Ascomycota</taxon>
        <taxon>Saccharomycotina</taxon>
        <taxon>Pichiomycetes</taxon>
        <taxon>Debaryomycetaceae</taxon>
        <taxon>Yamadazyma</taxon>
    </lineage>
</organism>
<protein>
    <submittedName>
        <fullName evidence="1">U3 small nucleolar RNA-associated protein 18</fullName>
    </submittedName>
</protein>
<evidence type="ECO:0000313" key="1">
    <source>
        <dbReference type="EMBL" id="CAH6719658.1"/>
    </source>
</evidence>
<sequence length="521" mass="59053">MDPIEIPPKDEEELLLEKLVFGDIENFEINLKQTENFFDSSDEYESADESEDQSEDEFFIDDDGDDMEVDEEADSASDSDSENAWSDSEDENVTVALSSSNKLKKLRAFENDNEVNGKSYINRLRSQFEKIYPKPAWVEKLTEETEEQEQDEDEEDYDDDEQDDEIKHDSNSILKILKTTDKFIITKQLKLISPHKLSISRLKDANQSRRAKGGIQSMCFHPTSPLLLTGGFDKTARVYYIDGNHNELVTSLFVRNCPIYSCSFSTVNNKNLIFVSGRRKFMNKWDLDSDEIEKISRMYGYEKFQKSMESLKISKSGKYLGLMGSSGYCNILNGLTGQFMMNFKIEGTIIDFDFSSNERELIIVNTNGEVWEFQLSDNQLTSNNKPTKRWSDESGIGITKIKLGGKNSKYLAIGTNNGIVNLYDRSKDEANPKPFKVIDNLITTISTLQFSPDGQLLVVASRGKRDALKIVHLPSGSVYSNWPTSGTPLGKVLSVAFSPNNKMLAVGNDAGKVTLWRLNHY</sequence>
<dbReference type="EMBL" id="CALSDN010000002">
    <property type="protein sequence ID" value="CAH6719658.1"/>
    <property type="molecule type" value="Genomic_DNA"/>
</dbReference>